<name>A0A1M4UHD3_9BACT</name>
<gene>
    <name evidence="1" type="ORF">SAMN02745131_00653</name>
</gene>
<reference evidence="1 2" key="1">
    <citation type="submission" date="2016-11" db="EMBL/GenBank/DDBJ databases">
        <authorList>
            <person name="Jaros S."/>
            <person name="Januszkiewicz K."/>
            <person name="Wedrychowicz H."/>
        </authorList>
    </citation>
    <scope>NUCLEOTIDE SEQUENCE [LARGE SCALE GENOMIC DNA]</scope>
    <source>
        <strain evidence="1 2">DSM 18119</strain>
    </source>
</reference>
<evidence type="ECO:0000313" key="1">
    <source>
        <dbReference type="EMBL" id="SHE56064.1"/>
    </source>
</evidence>
<dbReference type="OrthoDB" id="678195at2"/>
<sequence>MFNPFHPLTIQLLEAFVGSGKRYFVRQRFDRARNINEQGIKGYFLISHYEMLTTAQDHLGAIAYDPMRFLYDWEDGTHRERLYIAAGMPADYKIYFPVFRPGWEAGITDRMKEKAKKYVAELGWTPKAGETVNTNYEVQFGELFVRLSYKGRQVKVKFEEIEKLS</sequence>
<dbReference type="RefSeq" id="WP_072833800.1">
    <property type="nucleotide sequence ID" value="NZ_FQUU01000002.1"/>
</dbReference>
<proteinExistence type="predicted"/>
<evidence type="ECO:0000313" key="2">
    <source>
        <dbReference type="Proteomes" id="UP000184048"/>
    </source>
</evidence>
<dbReference type="STRING" id="1121884.SAMN02745131_00653"/>
<dbReference type="EMBL" id="FQUU01000002">
    <property type="protein sequence ID" value="SHE56064.1"/>
    <property type="molecule type" value="Genomic_DNA"/>
</dbReference>
<protein>
    <submittedName>
        <fullName evidence="1">Uncharacterized protein</fullName>
    </submittedName>
</protein>
<organism evidence="1 2">
    <name type="scientific">Flavisolibacter ginsengisoli DSM 18119</name>
    <dbReference type="NCBI Taxonomy" id="1121884"/>
    <lineage>
        <taxon>Bacteria</taxon>
        <taxon>Pseudomonadati</taxon>
        <taxon>Bacteroidota</taxon>
        <taxon>Chitinophagia</taxon>
        <taxon>Chitinophagales</taxon>
        <taxon>Chitinophagaceae</taxon>
        <taxon>Flavisolibacter</taxon>
    </lineage>
</organism>
<accession>A0A1M4UHD3</accession>
<dbReference type="AlphaFoldDB" id="A0A1M4UHD3"/>
<keyword evidence="2" id="KW-1185">Reference proteome</keyword>
<dbReference type="Proteomes" id="UP000184048">
    <property type="component" value="Unassembled WGS sequence"/>
</dbReference>